<keyword evidence="2" id="KW-1185">Reference proteome</keyword>
<protein>
    <submittedName>
        <fullName evidence="1">Uncharacterized protein</fullName>
    </submittedName>
</protein>
<reference evidence="1 2" key="1">
    <citation type="submission" date="2017-05" db="EMBL/GenBank/DDBJ databases">
        <authorList>
            <person name="Varghese N."/>
            <person name="Submissions S."/>
        </authorList>
    </citation>
    <scope>NUCLEOTIDE SEQUENCE [LARGE SCALE GENOMIC DNA]</scope>
    <source>
        <strain evidence="1 2">DSM 45474</strain>
    </source>
</reference>
<dbReference type="RefSeq" id="WP_142504888.1">
    <property type="nucleotide sequence ID" value="NZ_FXTI01000003.1"/>
</dbReference>
<accession>A0A521C4P0</accession>
<name>A0A521C4P0_9BACL</name>
<gene>
    <name evidence="1" type="ORF">SAMN06264849_103128</name>
</gene>
<organism evidence="1 2">
    <name type="scientific">Melghirimyces algeriensis</name>
    <dbReference type="NCBI Taxonomy" id="910412"/>
    <lineage>
        <taxon>Bacteria</taxon>
        <taxon>Bacillati</taxon>
        <taxon>Bacillota</taxon>
        <taxon>Bacilli</taxon>
        <taxon>Bacillales</taxon>
        <taxon>Thermoactinomycetaceae</taxon>
        <taxon>Melghirimyces</taxon>
    </lineage>
</organism>
<evidence type="ECO:0000313" key="1">
    <source>
        <dbReference type="EMBL" id="SMO54447.1"/>
    </source>
</evidence>
<evidence type="ECO:0000313" key="2">
    <source>
        <dbReference type="Proteomes" id="UP000315636"/>
    </source>
</evidence>
<dbReference type="AlphaFoldDB" id="A0A521C4P0"/>
<sequence length="61" mass="6860">MNIRVVTEMMGGSMSQAFSDLKKAQEYFEQEKKRVDSSTNIFWTEMVVVADSYTGSGEGAR</sequence>
<proteinExistence type="predicted"/>
<dbReference type="EMBL" id="FXTI01000003">
    <property type="protein sequence ID" value="SMO54447.1"/>
    <property type="molecule type" value="Genomic_DNA"/>
</dbReference>
<dbReference type="Proteomes" id="UP000315636">
    <property type="component" value="Unassembled WGS sequence"/>
</dbReference>